<dbReference type="GO" id="GO:0048268">
    <property type="term" value="P:clathrin coat assembly"/>
    <property type="evidence" value="ECO:0007669"/>
    <property type="project" value="InterPro"/>
</dbReference>
<feature type="compositionally biased region" description="Polar residues" evidence="6">
    <location>
        <begin position="441"/>
        <end position="472"/>
    </location>
</feature>
<name>A0A871R3D5_DEKBR</name>
<dbReference type="Gene3D" id="1.20.58.150">
    <property type="entry name" value="ANTH domain"/>
    <property type="match status" value="1"/>
</dbReference>
<dbReference type="GO" id="GO:0006900">
    <property type="term" value="P:vesicle budding from membrane"/>
    <property type="evidence" value="ECO:0007669"/>
    <property type="project" value="TreeGrafter"/>
</dbReference>
<protein>
    <recommendedName>
        <fullName evidence="7">ENTH domain-containing protein</fullName>
    </recommendedName>
</protein>
<dbReference type="SMART" id="SM00273">
    <property type="entry name" value="ENTH"/>
    <property type="match status" value="1"/>
</dbReference>
<feature type="compositionally biased region" description="Polar residues" evidence="6">
    <location>
        <begin position="504"/>
        <end position="516"/>
    </location>
</feature>
<evidence type="ECO:0000256" key="2">
    <source>
        <dbReference type="ARBA" id="ARBA00022490"/>
    </source>
</evidence>
<evidence type="ECO:0000256" key="3">
    <source>
        <dbReference type="ARBA" id="ARBA00058079"/>
    </source>
</evidence>
<dbReference type="PROSITE" id="PS50942">
    <property type="entry name" value="ENTH"/>
    <property type="match status" value="1"/>
</dbReference>
<dbReference type="RefSeq" id="XP_041137780.1">
    <property type="nucleotide sequence ID" value="XM_041279566.1"/>
</dbReference>
<dbReference type="InterPro" id="IPR008942">
    <property type="entry name" value="ENTH_VHS"/>
</dbReference>
<evidence type="ECO:0000256" key="6">
    <source>
        <dbReference type="SAM" id="MobiDB-lite"/>
    </source>
</evidence>
<dbReference type="PANTHER" id="PTHR22951:SF5">
    <property type="entry name" value="PHOSPHATIDYLINOSITOL-BINDING CLATHRIN ASSEMBLY PROTEIN LAP"/>
    <property type="match status" value="1"/>
</dbReference>
<feature type="domain" description="ENTH" evidence="7">
    <location>
        <begin position="1"/>
        <end position="131"/>
    </location>
</feature>
<dbReference type="Gene3D" id="1.25.40.90">
    <property type="match status" value="1"/>
</dbReference>
<dbReference type="EMBL" id="CP063136">
    <property type="protein sequence ID" value="QOU21287.1"/>
    <property type="molecule type" value="Genomic_DNA"/>
</dbReference>
<dbReference type="Proteomes" id="UP000663131">
    <property type="component" value="Chromosome 8"/>
</dbReference>
<dbReference type="GeneID" id="64572933"/>
<feature type="region of interest" description="Disordered" evidence="6">
    <location>
        <begin position="631"/>
        <end position="682"/>
    </location>
</feature>
<comment type="subcellular location">
    <subcellularLocation>
        <location evidence="1">Cytoplasm</location>
    </subcellularLocation>
</comment>
<dbReference type="InterPro" id="IPR045192">
    <property type="entry name" value="AP180-like"/>
</dbReference>
<dbReference type="GO" id="GO:0005905">
    <property type="term" value="C:clathrin-coated pit"/>
    <property type="evidence" value="ECO:0007669"/>
    <property type="project" value="TreeGrafter"/>
</dbReference>
<sequence length="682" mass="75622">MTTYEKLVEGATKIKLAPPKPKYIEPILMATAEGEDSDAFQTVIKTLQRRLQDSAWTIVYKSLITLHIMVREGEDDVTLHYLSLHPKMLDCKIANGSGHFISNGGSLKTLAVYSTYLATRAKEYFETKHDYIRKPEIQSDPGLSIEKGLLRHIESVQRQIDALVKCRFRESEVNNDLLVLGFRMLTTDLLSLYQTLNEGVLNILEHFFELSKVDANRAFDIYTMFTKETTRVIEFLRVAKHLERVTKLRVPTIKHAQTSLTKSLKEYIDDPYFEVNRNQYLAEKQTKNNKEASDGKEEDQSQDKKVESKKKKSHEKTRALSQGEQLFGAKPQQGQAARQAIPASSSGLVLQTTGFNPFTSIGGFQSTSLAPVPEYPQQQQQVPPPVPMAAPTNMVAPNTVLNSSVTMPVLNTTPNYQQQAPVSNIPPPSASSAFGYLPSQAGPTSQVQGSLSRAQTTDGVPNGNLKRSSTNPFALGSVQQKTASGTNPFTQTRFAANSGITAISFNTPSSRQQPSSEWRRASTNPFSSASPASAQNQSSVVTQYQLKPQPTAGGLENLPTIPIFPETKKVADQQRKEAIAGQELQQQKTQNLLQQQQLQQQQQQLQLQQQQQQQQQQQLQQQQLQQQQLQQQSPQRGISSAGSYNPFAQAQPSQNYSQIDGQSTQVPQSGASNVYTGPNLIG</sequence>
<reference evidence="8" key="1">
    <citation type="submission" date="2020-10" db="EMBL/GenBank/DDBJ databases">
        <authorList>
            <person name="Palmer J.M."/>
        </authorList>
    </citation>
    <scope>NUCLEOTIDE SEQUENCE</scope>
    <source>
        <strain evidence="8">UCD 2041</strain>
    </source>
</reference>
<feature type="region of interest" description="Disordered" evidence="6">
    <location>
        <begin position="504"/>
        <end position="540"/>
    </location>
</feature>
<reference evidence="8" key="2">
    <citation type="journal article" name="BMC Genomics">
        <title>New genome assemblies reveal patterns of domestication and adaptation across Brettanomyces (Dekkera) species.</title>
        <authorList>
            <person name="Roach M.J."/>
            <person name="Borneman A.R."/>
        </authorList>
    </citation>
    <scope>NUCLEOTIDE SEQUENCE</scope>
    <source>
        <strain evidence="8">UCD 2041</strain>
    </source>
</reference>
<dbReference type="Pfam" id="PF07651">
    <property type="entry name" value="ANTH"/>
    <property type="match status" value="1"/>
</dbReference>
<dbReference type="SUPFAM" id="SSF89009">
    <property type="entry name" value="GAT-like domain"/>
    <property type="match status" value="1"/>
</dbReference>
<comment type="function">
    <text evidence="3">Involved in endocytosis and clathrin cage assembly.</text>
</comment>
<keyword evidence="2" id="KW-0963">Cytoplasm</keyword>
<dbReference type="SUPFAM" id="SSF48464">
    <property type="entry name" value="ENTH/VHS domain"/>
    <property type="match status" value="1"/>
</dbReference>
<feature type="region of interest" description="Disordered" evidence="6">
    <location>
        <begin position="417"/>
        <end position="472"/>
    </location>
</feature>
<feature type="compositionally biased region" description="Polar residues" evidence="6">
    <location>
        <begin position="633"/>
        <end position="676"/>
    </location>
</feature>
<dbReference type="InterPro" id="IPR014712">
    <property type="entry name" value="ANTH_dom_sf"/>
</dbReference>
<accession>A0A871R3D5</accession>
<comment type="similarity">
    <text evidence="4">Belongs to the AP180 family.</text>
</comment>
<organism evidence="8 9">
    <name type="scientific">Dekkera bruxellensis</name>
    <name type="common">Brettanomyces custersii</name>
    <dbReference type="NCBI Taxonomy" id="5007"/>
    <lineage>
        <taxon>Eukaryota</taxon>
        <taxon>Fungi</taxon>
        <taxon>Dikarya</taxon>
        <taxon>Ascomycota</taxon>
        <taxon>Saccharomycotina</taxon>
        <taxon>Pichiomycetes</taxon>
        <taxon>Pichiales</taxon>
        <taxon>Pichiaceae</taxon>
        <taxon>Brettanomyces</taxon>
    </lineage>
</organism>
<dbReference type="AlphaFoldDB" id="A0A871R3D5"/>
<feature type="compositionally biased region" description="Low complexity" evidence="6">
    <location>
        <begin position="521"/>
        <end position="539"/>
    </location>
</feature>
<evidence type="ECO:0000256" key="5">
    <source>
        <dbReference type="ARBA" id="ARBA00061916"/>
    </source>
</evidence>
<feature type="compositionally biased region" description="Basic and acidic residues" evidence="6">
    <location>
        <begin position="284"/>
        <end position="306"/>
    </location>
</feature>
<dbReference type="GO" id="GO:0000149">
    <property type="term" value="F:SNARE binding"/>
    <property type="evidence" value="ECO:0007669"/>
    <property type="project" value="TreeGrafter"/>
</dbReference>
<dbReference type="GO" id="GO:0072583">
    <property type="term" value="P:clathrin-dependent endocytosis"/>
    <property type="evidence" value="ECO:0007669"/>
    <property type="project" value="InterPro"/>
</dbReference>
<dbReference type="GO" id="GO:0005545">
    <property type="term" value="F:1-phosphatidylinositol binding"/>
    <property type="evidence" value="ECO:0007669"/>
    <property type="project" value="InterPro"/>
</dbReference>
<dbReference type="OrthoDB" id="44015at2759"/>
<feature type="region of interest" description="Disordered" evidence="6">
    <location>
        <begin position="284"/>
        <end position="340"/>
    </location>
</feature>
<dbReference type="GO" id="GO:0032050">
    <property type="term" value="F:clathrin heavy chain binding"/>
    <property type="evidence" value="ECO:0007669"/>
    <property type="project" value="TreeGrafter"/>
</dbReference>
<comment type="subunit">
    <text evidence="5">Interacts with PAN1 and the clathrin heavy and light chains CHC1 and CLC1.</text>
</comment>
<dbReference type="PANTHER" id="PTHR22951">
    <property type="entry name" value="CLATHRIN ASSEMBLY PROTEIN"/>
    <property type="match status" value="1"/>
</dbReference>
<dbReference type="CDD" id="cd16988">
    <property type="entry name" value="ANTH_N_YAP180"/>
    <property type="match status" value="1"/>
</dbReference>
<dbReference type="GO" id="GO:0030136">
    <property type="term" value="C:clathrin-coated vesicle"/>
    <property type="evidence" value="ECO:0007669"/>
    <property type="project" value="InterPro"/>
</dbReference>
<evidence type="ECO:0000313" key="9">
    <source>
        <dbReference type="Proteomes" id="UP000663131"/>
    </source>
</evidence>
<dbReference type="InterPro" id="IPR013809">
    <property type="entry name" value="ENTH"/>
</dbReference>
<gene>
    <name evidence="8" type="ORF">BRETT_001008</name>
</gene>
<evidence type="ECO:0000256" key="1">
    <source>
        <dbReference type="ARBA" id="ARBA00004496"/>
    </source>
</evidence>
<proteinExistence type="inferred from homology"/>
<evidence type="ECO:0000256" key="4">
    <source>
        <dbReference type="ARBA" id="ARBA00061059"/>
    </source>
</evidence>
<dbReference type="FunFam" id="1.20.58.150:FF:000004">
    <property type="entry name" value="ENTH domain protein"/>
    <property type="match status" value="1"/>
</dbReference>
<dbReference type="GO" id="GO:0005546">
    <property type="term" value="F:phosphatidylinositol-4,5-bisphosphate binding"/>
    <property type="evidence" value="ECO:0007669"/>
    <property type="project" value="TreeGrafter"/>
</dbReference>
<dbReference type="InterPro" id="IPR011417">
    <property type="entry name" value="ANTH_dom"/>
</dbReference>
<evidence type="ECO:0000313" key="8">
    <source>
        <dbReference type="EMBL" id="QOU21287.1"/>
    </source>
</evidence>
<dbReference type="KEGG" id="bbrx:BRETT_001008"/>
<evidence type="ECO:0000259" key="7">
    <source>
        <dbReference type="PROSITE" id="PS50942"/>
    </source>
</evidence>